<evidence type="ECO:0000256" key="1">
    <source>
        <dbReference type="SAM" id="MobiDB-lite"/>
    </source>
</evidence>
<reference evidence="2" key="1">
    <citation type="submission" date="2003-09" db="EMBL/GenBank/DDBJ databases">
        <title>Identification and characterization of novel virulence genes and their locations on the physical map of Aeromonas hydrophila PPD134/91.</title>
        <authorList>
            <person name="Yu H.B."/>
            <person name="Lau Y.L."/>
            <person name="Zhang Y.L."/>
            <person name="Tomas J.M."/>
            <person name="Leung K.Y."/>
        </authorList>
    </citation>
    <scope>NUCLEOTIDE SEQUENCE</scope>
    <source>
        <strain evidence="2">PPD134/91</strain>
    </source>
</reference>
<organism evidence="2">
    <name type="scientific">Aeromonas hydrophila</name>
    <dbReference type="NCBI Taxonomy" id="644"/>
    <lineage>
        <taxon>Bacteria</taxon>
        <taxon>Pseudomonadati</taxon>
        <taxon>Pseudomonadota</taxon>
        <taxon>Gammaproteobacteria</taxon>
        <taxon>Aeromonadales</taxon>
        <taxon>Aeromonadaceae</taxon>
        <taxon>Aeromonas</taxon>
    </lineage>
</organism>
<accession>Q6TP05</accession>
<feature type="region of interest" description="Disordered" evidence="1">
    <location>
        <begin position="1"/>
        <end position="36"/>
    </location>
</feature>
<name>Q6TP05_AERHY</name>
<feature type="compositionally biased region" description="Polar residues" evidence="1">
    <location>
        <begin position="224"/>
        <end position="238"/>
    </location>
</feature>
<dbReference type="AlphaFoldDB" id="Q6TP05"/>
<sequence>MSLLQQKRPSQPEHQHNGTQPASPAGHQVPRSRGHRGDKSCQASFYCHTCLFHFSWAKRSTCELVPSWCRCPLDGGFLHVQYGTSDHPYPPSLFPRPIVINHVIHHRLSPTSPSHHHFVVGQKEDMKVILPLFPLGHGQGERVFFKSVACFFLLLGHIEFPIDLHRIAIDPIGARTTAPTSTEPVKCKRVAPHLAIDVDVTDGAVDHRMDHDRGPAMLLLQQKRPSQPEHQYNGTQPASPARHQVPRSRGHRGDKSCQASFYCHADCLSCSNAERPPSR</sequence>
<proteinExistence type="predicted"/>
<feature type="region of interest" description="Disordered" evidence="1">
    <location>
        <begin position="224"/>
        <end position="253"/>
    </location>
</feature>
<evidence type="ECO:0000313" key="2">
    <source>
        <dbReference type="EMBL" id="AAQ95770.1"/>
    </source>
</evidence>
<protein>
    <submittedName>
        <fullName evidence="2">Uncharacterized protein</fullName>
    </submittedName>
</protein>
<dbReference type="EMBL" id="AY391277">
    <property type="protein sequence ID" value="AAQ95770.1"/>
    <property type="molecule type" value="Genomic_DNA"/>
</dbReference>